<gene>
    <name evidence="2" type="ORF">DW783_10835</name>
</gene>
<comment type="caution">
    <text evidence="2">The sequence shown here is derived from an EMBL/GenBank/DDBJ whole genome shotgun (WGS) entry which is preliminary data.</text>
</comment>
<dbReference type="Proteomes" id="UP000283429">
    <property type="component" value="Unassembled WGS sequence"/>
</dbReference>
<organism evidence="2 3">
    <name type="scientific">Phocaeicola vulgatus</name>
    <name type="common">Bacteroides vulgatus</name>
    <dbReference type="NCBI Taxonomy" id="821"/>
    <lineage>
        <taxon>Bacteria</taxon>
        <taxon>Pseudomonadati</taxon>
        <taxon>Bacteroidota</taxon>
        <taxon>Bacteroidia</taxon>
        <taxon>Bacteroidales</taxon>
        <taxon>Bacteroidaceae</taxon>
        <taxon>Phocaeicola</taxon>
    </lineage>
</organism>
<sequence length="62" mass="7528">MDRFKKRDLEKCPEDRNRIRTLEYTHPVLFKIVTILIYNKLLVLLLYKVNIKQTLLLLLVTK</sequence>
<keyword evidence="1" id="KW-0812">Transmembrane</keyword>
<feature type="transmembrane region" description="Helical" evidence="1">
    <location>
        <begin position="28"/>
        <end position="47"/>
    </location>
</feature>
<keyword evidence="1" id="KW-0472">Membrane</keyword>
<name>A0A414H8C3_PHOVU</name>
<evidence type="ECO:0000313" key="2">
    <source>
        <dbReference type="EMBL" id="RHD79690.1"/>
    </source>
</evidence>
<dbReference type="AlphaFoldDB" id="A0A414H8C3"/>
<evidence type="ECO:0000256" key="1">
    <source>
        <dbReference type="SAM" id="Phobius"/>
    </source>
</evidence>
<dbReference type="EMBL" id="QSJM01000029">
    <property type="protein sequence ID" value="RHD79690.1"/>
    <property type="molecule type" value="Genomic_DNA"/>
</dbReference>
<keyword evidence="1" id="KW-1133">Transmembrane helix</keyword>
<proteinExistence type="predicted"/>
<protein>
    <submittedName>
        <fullName evidence="2">Uncharacterized protein</fullName>
    </submittedName>
</protein>
<accession>A0A414H8C3</accession>
<evidence type="ECO:0000313" key="3">
    <source>
        <dbReference type="Proteomes" id="UP000283429"/>
    </source>
</evidence>
<reference evidence="2 3" key="1">
    <citation type="submission" date="2018-08" db="EMBL/GenBank/DDBJ databases">
        <title>A genome reference for cultivated species of the human gut microbiota.</title>
        <authorList>
            <person name="Zou Y."/>
            <person name="Xue W."/>
            <person name="Luo G."/>
        </authorList>
    </citation>
    <scope>NUCLEOTIDE SEQUENCE [LARGE SCALE GENOMIC DNA]</scope>
    <source>
        <strain evidence="2 3">AM30-40</strain>
    </source>
</reference>